<evidence type="ECO:0008006" key="2">
    <source>
        <dbReference type="Google" id="ProtNLM"/>
    </source>
</evidence>
<dbReference type="SUPFAM" id="SSF52540">
    <property type="entry name" value="P-loop containing nucleoside triphosphate hydrolases"/>
    <property type="match status" value="1"/>
</dbReference>
<accession>A0A382RP81</accession>
<dbReference type="PANTHER" id="PTHR43210">
    <property type="entry name" value="DETHIOBIOTIN SYNTHETASE"/>
    <property type="match status" value="1"/>
</dbReference>
<proteinExistence type="inferred from homology"/>
<evidence type="ECO:0000313" key="1">
    <source>
        <dbReference type="EMBL" id="SVC99072.1"/>
    </source>
</evidence>
<dbReference type="InterPro" id="IPR004472">
    <property type="entry name" value="DTB_synth_BioD"/>
</dbReference>
<dbReference type="InterPro" id="IPR027417">
    <property type="entry name" value="P-loop_NTPase"/>
</dbReference>
<name>A0A382RP81_9ZZZZ</name>
<dbReference type="PIRSF" id="PIRSF006755">
    <property type="entry name" value="DTB_synth"/>
    <property type="match status" value="1"/>
</dbReference>
<dbReference type="AlphaFoldDB" id="A0A382RP81"/>
<dbReference type="UniPathway" id="UPA00078"/>
<dbReference type="CDD" id="cd03109">
    <property type="entry name" value="DTBS"/>
    <property type="match status" value="1"/>
</dbReference>
<dbReference type="EMBL" id="UINC01122943">
    <property type="protein sequence ID" value="SVC99072.1"/>
    <property type="molecule type" value="Genomic_DNA"/>
</dbReference>
<gene>
    <name evidence="1" type="ORF">METZ01_LOCUS351926</name>
</gene>
<dbReference type="GO" id="GO:0004141">
    <property type="term" value="F:dethiobiotin synthase activity"/>
    <property type="evidence" value="ECO:0007669"/>
    <property type="project" value="InterPro"/>
</dbReference>
<dbReference type="GO" id="GO:0005829">
    <property type="term" value="C:cytosol"/>
    <property type="evidence" value="ECO:0007669"/>
    <property type="project" value="TreeGrafter"/>
</dbReference>
<dbReference type="HAMAP" id="MF_00336">
    <property type="entry name" value="BioD"/>
    <property type="match status" value="1"/>
</dbReference>
<dbReference type="Gene3D" id="3.40.50.300">
    <property type="entry name" value="P-loop containing nucleotide triphosphate hydrolases"/>
    <property type="match status" value="1"/>
</dbReference>
<dbReference type="GO" id="GO:0005524">
    <property type="term" value="F:ATP binding"/>
    <property type="evidence" value="ECO:0007669"/>
    <property type="project" value="InterPro"/>
</dbReference>
<dbReference type="PANTHER" id="PTHR43210:SF5">
    <property type="entry name" value="DETHIOBIOTIN SYNTHETASE"/>
    <property type="match status" value="1"/>
</dbReference>
<reference evidence="1" key="1">
    <citation type="submission" date="2018-05" db="EMBL/GenBank/DDBJ databases">
        <authorList>
            <person name="Lanie J.A."/>
            <person name="Ng W.-L."/>
            <person name="Kazmierczak K.M."/>
            <person name="Andrzejewski T.M."/>
            <person name="Davidsen T.M."/>
            <person name="Wayne K.J."/>
            <person name="Tettelin H."/>
            <person name="Glass J.I."/>
            <person name="Rusch D."/>
            <person name="Podicherti R."/>
            <person name="Tsui H.-C.T."/>
            <person name="Winkler M.E."/>
        </authorList>
    </citation>
    <scope>NUCLEOTIDE SEQUENCE</scope>
</reference>
<organism evidence="1">
    <name type="scientific">marine metagenome</name>
    <dbReference type="NCBI Taxonomy" id="408172"/>
    <lineage>
        <taxon>unclassified sequences</taxon>
        <taxon>metagenomes</taxon>
        <taxon>ecological metagenomes</taxon>
    </lineage>
</organism>
<dbReference type="GO" id="GO:0000287">
    <property type="term" value="F:magnesium ion binding"/>
    <property type="evidence" value="ECO:0007669"/>
    <property type="project" value="InterPro"/>
</dbReference>
<dbReference type="GO" id="GO:0009102">
    <property type="term" value="P:biotin biosynthetic process"/>
    <property type="evidence" value="ECO:0007669"/>
    <property type="project" value="UniProtKB-UniPathway"/>
</dbReference>
<protein>
    <recommendedName>
        <fullName evidence="2">Dethiobiotin synthase</fullName>
    </recommendedName>
</protein>
<dbReference type="Pfam" id="PF13500">
    <property type="entry name" value="AAA_26"/>
    <property type="match status" value="1"/>
</dbReference>
<dbReference type="NCBIfam" id="TIGR00347">
    <property type="entry name" value="bioD"/>
    <property type="match status" value="1"/>
</dbReference>
<sequence length="226" mass="25721">MSSFFITGSGTDVGKTYIMRELIHRASSLKMKIDAIKPIISGFDMKQFVFSDTGILLESLNKEKNIKNIENTSPWRFKHSLSPDMASRIEKKDINFSKVVHFCKHRILEAKKLNKILLIEGVGGMMVPINNNYTILDLIKKLDISVIFVTRNYLGSLSHTLTALNVLKINNIKINSIIINQENKNSVNIDETKISLAKHTKNIPIYLFKLRKKALSSQLDDLLETM</sequence>